<dbReference type="AlphaFoldDB" id="A0A396RQR2"/>
<dbReference type="InterPro" id="IPR014600">
    <property type="entry name" value="UCP035905_mem"/>
</dbReference>
<feature type="transmembrane region" description="Helical" evidence="2">
    <location>
        <begin position="616"/>
        <end position="636"/>
    </location>
</feature>
<comment type="caution">
    <text evidence="3">The sequence shown here is derived from an EMBL/GenBank/DDBJ whole genome shotgun (WGS) entry which is preliminary data.</text>
</comment>
<feature type="transmembrane region" description="Helical" evidence="2">
    <location>
        <begin position="678"/>
        <end position="699"/>
    </location>
</feature>
<evidence type="ECO:0000256" key="2">
    <source>
        <dbReference type="SAM" id="Phobius"/>
    </source>
</evidence>
<keyword evidence="2" id="KW-0812">Transmembrane</keyword>
<feature type="transmembrane region" description="Helical" evidence="2">
    <location>
        <begin position="178"/>
        <end position="197"/>
    </location>
</feature>
<feature type="transmembrane region" description="Helical" evidence="2">
    <location>
        <begin position="117"/>
        <end position="134"/>
    </location>
</feature>
<organism evidence="3 4">
    <name type="scientific">Sphingomonas gilva</name>
    <dbReference type="NCBI Taxonomy" id="2305907"/>
    <lineage>
        <taxon>Bacteria</taxon>
        <taxon>Pseudomonadati</taxon>
        <taxon>Pseudomonadota</taxon>
        <taxon>Alphaproteobacteria</taxon>
        <taxon>Sphingomonadales</taxon>
        <taxon>Sphingomonadaceae</taxon>
        <taxon>Sphingomonas</taxon>
    </lineage>
</organism>
<feature type="transmembrane region" description="Helical" evidence="2">
    <location>
        <begin position="803"/>
        <end position="824"/>
    </location>
</feature>
<keyword evidence="4" id="KW-1185">Reference proteome</keyword>
<dbReference type="EMBL" id="QWLV01000001">
    <property type="protein sequence ID" value="RHW18838.1"/>
    <property type="molecule type" value="Genomic_DNA"/>
</dbReference>
<evidence type="ECO:0000313" key="4">
    <source>
        <dbReference type="Proteomes" id="UP000266693"/>
    </source>
</evidence>
<dbReference type="Pfam" id="PF10101">
    <property type="entry name" value="DUF2339"/>
    <property type="match status" value="1"/>
</dbReference>
<feature type="transmembrane region" description="Helical" evidence="2">
    <location>
        <begin position="354"/>
        <end position="372"/>
    </location>
</feature>
<feature type="transmembrane region" description="Helical" evidence="2">
    <location>
        <begin position="544"/>
        <end position="571"/>
    </location>
</feature>
<dbReference type="Proteomes" id="UP000266693">
    <property type="component" value="Unassembled WGS sequence"/>
</dbReference>
<feature type="transmembrane region" description="Helical" evidence="2">
    <location>
        <begin position="775"/>
        <end position="791"/>
    </location>
</feature>
<feature type="transmembrane region" description="Helical" evidence="2">
    <location>
        <begin position="711"/>
        <end position="731"/>
    </location>
</feature>
<feature type="transmembrane region" description="Helical" evidence="2">
    <location>
        <begin position="461"/>
        <end position="479"/>
    </location>
</feature>
<protein>
    <submittedName>
        <fullName evidence="3">DUF2339 domain-containing protein</fullName>
    </submittedName>
</protein>
<keyword evidence="2" id="KW-1133">Transmembrane helix</keyword>
<feature type="transmembrane region" description="Helical" evidence="2">
    <location>
        <begin position="278"/>
        <end position="296"/>
    </location>
</feature>
<feature type="transmembrane region" description="Helical" evidence="2">
    <location>
        <begin position="491"/>
        <end position="514"/>
    </location>
</feature>
<dbReference type="PIRSF" id="PIRSF035905">
    <property type="entry name" value="UCP035905_mp"/>
    <property type="match status" value="1"/>
</dbReference>
<dbReference type="PANTHER" id="PTHR38434:SF1">
    <property type="entry name" value="BLL2549 PROTEIN"/>
    <property type="match status" value="1"/>
</dbReference>
<gene>
    <name evidence="3" type="ORF">D1610_01420</name>
</gene>
<reference evidence="3 4" key="1">
    <citation type="submission" date="2018-08" db="EMBL/GenBank/DDBJ databases">
        <title>The multiple taxonomic identification of Sphingomonas gilva.</title>
        <authorList>
            <person name="Zhu D."/>
            <person name="Zheng S."/>
        </authorList>
    </citation>
    <scope>NUCLEOTIDE SEQUENCE [LARGE SCALE GENOMIC DNA]</scope>
    <source>
        <strain evidence="3 4">ZDH117</strain>
    </source>
</reference>
<feature type="transmembrane region" description="Helical" evidence="2">
    <location>
        <begin position="146"/>
        <end position="166"/>
    </location>
</feature>
<sequence length="860" mass="88645">MIVILTLLVIGLIVACFALLSRIQLLERRVAALEAPAIEPRPAEASATRPAPSVPARVLRANPPPQTVAPAEAGAAEFEPFPAPPPSPEVPASAGATRELSHTTITETFENLVGGRLPIWIGGAALVLAGFFFVRYAIEAGLLGPAARAVIAAIFGLALVAASEAARRLHATADDPRIAQALAGAGVASLYGTLYMAGELYGLIGGLSAFVLMLLVTGLALGLSVRHGPPTAIMGLIGGFAAPLVTGYSESNLVPLLIYLALFTAALFGLAIARGWAWLALAASGAGFAWSAWLIAVIDGDAAAAIGPFILILAIGAAFALPRLEGGRPIVRAAPLLLGLVQLLMLAPRLEFSPLAWALYAMLAGAVIILAARDLRLTVAAGAAGALALLLLAIGLANGSPSAPAAALVFALLFAGAGHALMGRPESHPAGRATWTLLALGGSAGPFLLSRALWAEPVSDGLWALLAVASAVPAALVAWRCRESGQTEQVLGRAALGHLGGPAVAALLIIVGFAPIVTPAWTPVLIAFVMLALALWARLVGRGAIFALPAIAWGAALLAAAEPLADYAWLVFRSLTGLRIPFRLLPDLADALTQLAIPATIAAALLAFDARQFARARWLVAASAAAIAVLLAYTFAKLPLAIASPEAFLAMGFTERAALTQALFAAAWLLGRSSAWRMLAAAIAAVALARIVWFDLLLLNPLLVRQAVGPIILLNAAVLHAAAATIWLWLLSRILPASRSWRLLSLAGFALTALVIVRQASHGSILTGPFGQGETWLYSAALLAVSVAWLAHGIHTGARDLRIAGLALLTLVTFKVFLIDAAALEGLLRILSLLGLGIALIAIGWAYGKVLRRPAASSEA</sequence>
<feature type="transmembrane region" description="Helical" evidence="2">
    <location>
        <begin position="230"/>
        <end position="248"/>
    </location>
</feature>
<dbReference type="PANTHER" id="PTHR38434">
    <property type="entry name" value="BLL2549 PROTEIN"/>
    <property type="match status" value="1"/>
</dbReference>
<feature type="transmembrane region" description="Helical" evidence="2">
    <location>
        <begin position="6"/>
        <end position="23"/>
    </location>
</feature>
<evidence type="ECO:0000313" key="3">
    <source>
        <dbReference type="EMBL" id="RHW18838.1"/>
    </source>
</evidence>
<feature type="transmembrane region" description="Helical" evidence="2">
    <location>
        <begin position="330"/>
        <end position="348"/>
    </location>
</feature>
<feature type="transmembrane region" description="Helical" evidence="2">
    <location>
        <begin position="203"/>
        <end position="223"/>
    </location>
</feature>
<feature type="transmembrane region" description="Helical" evidence="2">
    <location>
        <begin position="520"/>
        <end position="537"/>
    </location>
</feature>
<feature type="transmembrane region" description="Helical" evidence="2">
    <location>
        <begin position="403"/>
        <end position="422"/>
    </location>
</feature>
<feature type="transmembrane region" description="Helical" evidence="2">
    <location>
        <begin position="302"/>
        <end position="321"/>
    </location>
</feature>
<feature type="transmembrane region" description="Helical" evidence="2">
    <location>
        <begin position="648"/>
        <end position="671"/>
    </location>
</feature>
<feature type="transmembrane region" description="Helical" evidence="2">
    <location>
        <begin position="434"/>
        <end position="455"/>
    </location>
</feature>
<feature type="transmembrane region" description="Helical" evidence="2">
    <location>
        <begin position="743"/>
        <end position="760"/>
    </location>
</feature>
<feature type="transmembrane region" description="Helical" evidence="2">
    <location>
        <begin position="830"/>
        <end position="848"/>
    </location>
</feature>
<feature type="transmembrane region" description="Helical" evidence="2">
    <location>
        <begin position="591"/>
        <end position="609"/>
    </location>
</feature>
<name>A0A396RQR2_9SPHN</name>
<feature type="transmembrane region" description="Helical" evidence="2">
    <location>
        <begin position="254"/>
        <end position="273"/>
    </location>
</feature>
<accession>A0A396RQR2</accession>
<keyword evidence="2" id="KW-0472">Membrane</keyword>
<feature type="region of interest" description="Disordered" evidence="1">
    <location>
        <begin position="77"/>
        <end position="97"/>
    </location>
</feature>
<proteinExistence type="predicted"/>
<dbReference type="OrthoDB" id="5422830at2"/>
<dbReference type="InterPro" id="IPR019286">
    <property type="entry name" value="DUF2339_TM"/>
</dbReference>
<feature type="transmembrane region" description="Helical" evidence="2">
    <location>
        <begin position="379"/>
        <end position="397"/>
    </location>
</feature>
<evidence type="ECO:0000256" key="1">
    <source>
        <dbReference type="SAM" id="MobiDB-lite"/>
    </source>
</evidence>